<accession>A0ABV2FPN1</accession>
<name>A0ABV2FPN1_9HYPH</name>
<evidence type="ECO:0000313" key="3">
    <source>
        <dbReference type="EMBL" id="MET3560521.1"/>
    </source>
</evidence>
<sequence>MIKVFRNHVCLCTFTTAILSLLQNGVEVCAHTVKRSISTDVSVTPLPVITANSSDSNYPLKITVTPVPSGNSSLGGKLDYRSLGGEEGVMDEKSDNKLSGSNVNRPLSGMGGDSKGDKYVFKYSEDKGKVSLYDGSYYLCDACGIDTIRNGNYKITGKNVSDYPSGTAITVKGMNAAVKGEKVIILGDSSDNPRTRGVSVSENGKIILPGFTLKNVEVALYANNGLIGVYGGNIEESRQAVKATGNSVVVLENVNIETSDGDASLWSYGGAKITMKGGGIDIKNSHGVSSTLGGEIILDDVTFTGKGDNDKNYAVLRVDVGGSVNFSGTIDVPDTHGVLLENTVSTSNSVPLSEELSNKAEVTQVNIKSSSITVKGNGKHGIYFRGESALTEHALREDPLSEQEKTPPRLEVVNLAKTMFTVSEGVSVYSTGDTHGAVSLSQSTLSGRSLLKAEKGASLIILADASTMEGETYVDDSSKAELYLGAGSTWILQKLQQRKQKELGFINSSSVSHVTLMGDSTIKFTDSKPDESYVYQTLRIGNGTGTVYKAQDGAHIYMNTFLNEGGDIKDQHTDRLLIHGDVSGKTMVHVRGVSGSQGGYTGSGGNNQGISIIQVSGKADQNSFQLDGGYVTLGHSPYQYILYAYGPESDLGGANSTQRLVAGEEGFWDFRLENRYVDPRPVPGPEPAPAPAPAPEPAPAPAPEPAPAPAPAPEPAPAPAPEPKPKPEPGVKAVVPQVPTYLLLPNALFHMGLMDIGNQNKRLEALRIASEEGVRSDERPAFFVRGYGGSYRYSSNLSALEYGYGGELDYSAIEAGLLLKTIENAYNTTSLGIIGTYDRLLLQPLDVEQSQKSAFNKWSVTAYGGMQYHTGLYVDGLLSYGLFNGDVSTLARGETAKLKGKSLNASLTVGEALMAGNQGLVFDPQAQLIYQQLHFDKAHDIDDFDIDMGKLDQWAIRVGGRLTKTLTMTEEAHLVSLYGKLHFAHSFGGKQFVHFKDAFQLGAFGSTIEAGLGFNAQLSQKFALYGDLVYQRKITKAGFSGTGVSGGLRYHF</sequence>
<dbReference type="SUPFAM" id="SSF51126">
    <property type="entry name" value="Pectin lyase-like"/>
    <property type="match status" value="1"/>
</dbReference>
<gene>
    <name evidence="3" type="ORF">ABID39_001222</name>
</gene>
<dbReference type="Gene3D" id="2.160.20.20">
    <property type="match status" value="1"/>
</dbReference>
<feature type="domain" description="Autotransporter" evidence="2">
    <location>
        <begin position="775"/>
        <end position="1052"/>
    </location>
</feature>
<organism evidence="3 4">
    <name type="scientific">Bartonella japonica</name>
    <dbReference type="NCBI Taxonomy" id="357761"/>
    <lineage>
        <taxon>Bacteria</taxon>
        <taxon>Pseudomonadati</taxon>
        <taxon>Pseudomonadota</taxon>
        <taxon>Alphaproteobacteria</taxon>
        <taxon>Hyphomicrobiales</taxon>
        <taxon>Bartonellaceae</taxon>
        <taxon>Bartonella</taxon>
    </lineage>
</organism>
<comment type="caution">
    <text evidence="3">The sequence shown here is derived from an EMBL/GenBank/DDBJ whole genome shotgun (WGS) entry which is preliminary data.</text>
</comment>
<proteinExistence type="predicted"/>
<dbReference type="InterPro" id="IPR006315">
    <property type="entry name" value="OM_autotransptr_brl_dom"/>
</dbReference>
<dbReference type="RefSeq" id="WP_354186969.1">
    <property type="nucleotide sequence ID" value="NZ_JBEPLT010000012.1"/>
</dbReference>
<dbReference type="Pfam" id="PF03797">
    <property type="entry name" value="Autotransporter"/>
    <property type="match status" value="1"/>
</dbReference>
<feature type="region of interest" description="Disordered" evidence="1">
    <location>
        <begin position="678"/>
        <end position="732"/>
    </location>
</feature>
<evidence type="ECO:0000259" key="2">
    <source>
        <dbReference type="PROSITE" id="PS51208"/>
    </source>
</evidence>
<dbReference type="PROSITE" id="PS51208">
    <property type="entry name" value="AUTOTRANSPORTER"/>
    <property type="match status" value="1"/>
</dbReference>
<reference evidence="3 4" key="1">
    <citation type="submission" date="2024-06" db="EMBL/GenBank/DDBJ databases">
        <title>Genomic Encyclopedia of Type Strains, Phase IV (KMG-IV): sequencing the most valuable type-strain genomes for metagenomic binning, comparative biology and taxonomic classification.</title>
        <authorList>
            <person name="Goeker M."/>
        </authorList>
    </citation>
    <scope>NUCLEOTIDE SEQUENCE [LARGE SCALE GENOMIC DNA]</scope>
    <source>
        <strain evidence="3 4">DSM 23650</strain>
    </source>
</reference>
<evidence type="ECO:0000313" key="4">
    <source>
        <dbReference type="Proteomes" id="UP001549112"/>
    </source>
</evidence>
<feature type="region of interest" description="Disordered" evidence="1">
    <location>
        <begin position="89"/>
        <end position="111"/>
    </location>
</feature>
<dbReference type="NCBIfam" id="TIGR01414">
    <property type="entry name" value="autotrans_barl"/>
    <property type="match status" value="1"/>
</dbReference>
<dbReference type="Proteomes" id="UP001549112">
    <property type="component" value="Unassembled WGS sequence"/>
</dbReference>
<dbReference type="InterPro" id="IPR011050">
    <property type="entry name" value="Pectin_lyase_fold/virulence"/>
</dbReference>
<keyword evidence="4" id="KW-1185">Reference proteome</keyword>
<evidence type="ECO:0000256" key="1">
    <source>
        <dbReference type="SAM" id="MobiDB-lite"/>
    </source>
</evidence>
<dbReference type="SUPFAM" id="SSF103515">
    <property type="entry name" value="Autotransporter"/>
    <property type="match status" value="1"/>
</dbReference>
<dbReference type="SMART" id="SM00869">
    <property type="entry name" value="Autotransporter"/>
    <property type="match status" value="1"/>
</dbReference>
<protein>
    <submittedName>
        <fullName evidence="3">Outer membrane autotransporter protein</fullName>
    </submittedName>
</protein>
<dbReference type="InterPro" id="IPR036709">
    <property type="entry name" value="Autotransporte_beta_dom_sf"/>
</dbReference>
<dbReference type="InterPro" id="IPR005546">
    <property type="entry name" value="Autotransporte_beta"/>
</dbReference>
<dbReference type="Gene3D" id="2.40.128.130">
    <property type="entry name" value="Autotransporter beta-domain"/>
    <property type="match status" value="1"/>
</dbReference>
<dbReference type="EMBL" id="JBEPLT010000012">
    <property type="protein sequence ID" value="MET3560521.1"/>
    <property type="molecule type" value="Genomic_DNA"/>
</dbReference>
<feature type="compositionally biased region" description="Pro residues" evidence="1">
    <location>
        <begin position="680"/>
        <end position="722"/>
    </location>
</feature>
<dbReference type="InterPro" id="IPR012332">
    <property type="entry name" value="Autotransporter_pectin_lyase_C"/>
</dbReference>